<dbReference type="SUPFAM" id="SSF51735">
    <property type="entry name" value="NAD(P)-binding Rossmann-fold domains"/>
    <property type="match status" value="1"/>
</dbReference>
<evidence type="ECO:0000256" key="2">
    <source>
        <dbReference type="ARBA" id="ARBA00023445"/>
    </source>
</evidence>
<gene>
    <name evidence="4" type="ORF">CYLTODRAFT_420063</name>
</gene>
<evidence type="ECO:0000256" key="1">
    <source>
        <dbReference type="ARBA" id="ARBA00023002"/>
    </source>
</evidence>
<name>A0A0D7BHX6_9AGAR</name>
<keyword evidence="5" id="KW-1185">Reference proteome</keyword>
<dbReference type="InterPro" id="IPR036291">
    <property type="entry name" value="NAD(P)-bd_dom_sf"/>
</dbReference>
<accession>A0A0D7BHX6</accession>
<dbReference type="Gene3D" id="3.40.50.720">
    <property type="entry name" value="NAD(P)-binding Rossmann-like Domain"/>
    <property type="match status" value="1"/>
</dbReference>
<dbReference type="OrthoDB" id="2735536at2759"/>
<feature type="domain" description="NAD-dependent epimerase/dehydratase" evidence="3">
    <location>
        <begin position="3"/>
        <end position="239"/>
    </location>
</feature>
<dbReference type="InterPro" id="IPR050425">
    <property type="entry name" value="NAD(P)_dehydrat-like"/>
</dbReference>
<reference evidence="4 5" key="1">
    <citation type="journal article" date="2015" name="Fungal Genet. Biol.">
        <title>Evolution of novel wood decay mechanisms in Agaricales revealed by the genome sequences of Fistulina hepatica and Cylindrobasidium torrendii.</title>
        <authorList>
            <person name="Floudas D."/>
            <person name="Held B.W."/>
            <person name="Riley R."/>
            <person name="Nagy L.G."/>
            <person name="Koehler G."/>
            <person name="Ransdell A.S."/>
            <person name="Younus H."/>
            <person name="Chow J."/>
            <person name="Chiniquy J."/>
            <person name="Lipzen A."/>
            <person name="Tritt A."/>
            <person name="Sun H."/>
            <person name="Haridas S."/>
            <person name="LaButti K."/>
            <person name="Ohm R.A."/>
            <person name="Kues U."/>
            <person name="Blanchette R.A."/>
            <person name="Grigoriev I.V."/>
            <person name="Minto R.E."/>
            <person name="Hibbett D.S."/>
        </authorList>
    </citation>
    <scope>NUCLEOTIDE SEQUENCE [LARGE SCALE GENOMIC DNA]</scope>
    <source>
        <strain evidence="4 5">FP15055 ss-10</strain>
    </source>
</reference>
<dbReference type="STRING" id="1314674.A0A0D7BHX6"/>
<evidence type="ECO:0000313" key="4">
    <source>
        <dbReference type="EMBL" id="KIY70087.1"/>
    </source>
</evidence>
<evidence type="ECO:0000259" key="3">
    <source>
        <dbReference type="Pfam" id="PF01370"/>
    </source>
</evidence>
<proteinExistence type="inferred from homology"/>
<organism evidence="4 5">
    <name type="scientific">Cylindrobasidium torrendii FP15055 ss-10</name>
    <dbReference type="NCBI Taxonomy" id="1314674"/>
    <lineage>
        <taxon>Eukaryota</taxon>
        <taxon>Fungi</taxon>
        <taxon>Dikarya</taxon>
        <taxon>Basidiomycota</taxon>
        <taxon>Agaricomycotina</taxon>
        <taxon>Agaricomycetes</taxon>
        <taxon>Agaricomycetidae</taxon>
        <taxon>Agaricales</taxon>
        <taxon>Marasmiineae</taxon>
        <taxon>Physalacriaceae</taxon>
        <taxon>Cylindrobasidium</taxon>
    </lineage>
</organism>
<keyword evidence="1" id="KW-0560">Oxidoreductase</keyword>
<dbReference type="GO" id="GO:0016616">
    <property type="term" value="F:oxidoreductase activity, acting on the CH-OH group of donors, NAD or NADP as acceptor"/>
    <property type="evidence" value="ECO:0007669"/>
    <property type="project" value="TreeGrafter"/>
</dbReference>
<dbReference type="PANTHER" id="PTHR10366:SF564">
    <property type="entry name" value="STEROL-4-ALPHA-CARBOXYLATE 3-DEHYDROGENASE, DECARBOXYLATING"/>
    <property type="match status" value="1"/>
</dbReference>
<dbReference type="EMBL" id="KN880473">
    <property type="protein sequence ID" value="KIY70087.1"/>
    <property type="molecule type" value="Genomic_DNA"/>
</dbReference>
<sequence>MLVFVTGASGYIGLHIVDQLLQAGHTVKGTARGDKFTNLKAAYADTPAFEAVEIADIGSGSLAPLLQGVDAIIHTAAPLGGRVSFEESQRYATEGGVHIIREAYKAGVRRAVVTSSIATFPNDAWNGPYGHKDFPEVTVDEAKADMYKGYVYQKTSVDKSVIAFAEAHPEMKVVILAPVWTLGPQAPKYTQIIPKRNVLALATQVFLLTIITSDGSFYTWSPGAIDVRDVARVHIRALSVTPATDANWGRYLIASPEPYSWKGAIQLLKEKRPELLGRLADPAGAPDWPENENRVRLSKEEKEEQDWLFGVKREGVESTGDVWGYRSAEEMVLDGVDNLLEIERVWDQNASNEN</sequence>
<dbReference type="Proteomes" id="UP000054007">
    <property type="component" value="Unassembled WGS sequence"/>
</dbReference>
<evidence type="ECO:0000313" key="5">
    <source>
        <dbReference type="Proteomes" id="UP000054007"/>
    </source>
</evidence>
<protein>
    <submittedName>
        <fullName evidence="4">NAD(P)-binding protein</fullName>
    </submittedName>
</protein>
<comment type="similarity">
    <text evidence="2">Belongs to the NAD(P)-dependent epimerase/dehydratase family. Dihydroflavonol-4-reductase subfamily.</text>
</comment>
<dbReference type="AlphaFoldDB" id="A0A0D7BHX6"/>
<dbReference type="PANTHER" id="PTHR10366">
    <property type="entry name" value="NAD DEPENDENT EPIMERASE/DEHYDRATASE"/>
    <property type="match status" value="1"/>
</dbReference>
<dbReference type="InterPro" id="IPR001509">
    <property type="entry name" value="Epimerase_deHydtase"/>
</dbReference>
<dbReference type="Pfam" id="PF01370">
    <property type="entry name" value="Epimerase"/>
    <property type="match status" value="1"/>
</dbReference>